<evidence type="ECO:0000313" key="10">
    <source>
        <dbReference type="Proteomes" id="UP000821853"/>
    </source>
</evidence>
<comment type="caution">
    <text evidence="9">The sequence shown here is derived from an EMBL/GenBank/DDBJ whole genome shotgun (WGS) entry which is preliminary data.</text>
</comment>
<dbReference type="PANTHER" id="PTHR42643:SF24">
    <property type="entry name" value="IONOTROPIC RECEPTOR 60A"/>
    <property type="match status" value="1"/>
</dbReference>
<proteinExistence type="predicted"/>
<dbReference type="OrthoDB" id="6512554at2759"/>
<reference evidence="9 10" key="1">
    <citation type="journal article" date="2020" name="Cell">
        <title>Large-Scale Comparative Analyses of Tick Genomes Elucidate Their Genetic Diversity and Vector Capacities.</title>
        <authorList>
            <consortium name="Tick Genome and Microbiome Consortium (TIGMIC)"/>
            <person name="Jia N."/>
            <person name="Wang J."/>
            <person name="Shi W."/>
            <person name="Du L."/>
            <person name="Sun Y."/>
            <person name="Zhan W."/>
            <person name="Jiang J.F."/>
            <person name="Wang Q."/>
            <person name="Zhang B."/>
            <person name="Ji P."/>
            <person name="Bell-Sakyi L."/>
            <person name="Cui X.M."/>
            <person name="Yuan T.T."/>
            <person name="Jiang B.G."/>
            <person name="Yang W.F."/>
            <person name="Lam T.T."/>
            <person name="Chang Q.C."/>
            <person name="Ding S.J."/>
            <person name="Wang X.J."/>
            <person name="Zhu J.G."/>
            <person name="Ruan X.D."/>
            <person name="Zhao L."/>
            <person name="Wei J.T."/>
            <person name="Ye R.Z."/>
            <person name="Que T.C."/>
            <person name="Du C.H."/>
            <person name="Zhou Y.H."/>
            <person name="Cheng J.X."/>
            <person name="Dai P.F."/>
            <person name="Guo W.B."/>
            <person name="Han X.H."/>
            <person name="Huang E.J."/>
            <person name="Li L.F."/>
            <person name="Wei W."/>
            <person name="Gao Y.C."/>
            <person name="Liu J.Z."/>
            <person name="Shao H.Z."/>
            <person name="Wang X."/>
            <person name="Wang C.C."/>
            <person name="Yang T.C."/>
            <person name="Huo Q.B."/>
            <person name="Li W."/>
            <person name="Chen H.Y."/>
            <person name="Chen S.E."/>
            <person name="Zhou L.G."/>
            <person name="Ni X.B."/>
            <person name="Tian J.H."/>
            <person name="Sheng Y."/>
            <person name="Liu T."/>
            <person name="Pan Y.S."/>
            <person name="Xia L.Y."/>
            <person name="Li J."/>
            <person name="Zhao F."/>
            <person name="Cao W.C."/>
        </authorList>
    </citation>
    <scope>NUCLEOTIDE SEQUENCE [LARGE SCALE GENOMIC DNA]</scope>
    <source>
        <strain evidence="9">HaeL-2018</strain>
    </source>
</reference>
<keyword evidence="3 8" id="KW-0812">Transmembrane</keyword>
<feature type="transmembrane region" description="Helical" evidence="8">
    <location>
        <begin position="130"/>
        <end position="151"/>
    </location>
</feature>
<name>A0A9J6G836_HAELO</name>
<evidence type="ECO:0000256" key="5">
    <source>
        <dbReference type="ARBA" id="ARBA00023136"/>
    </source>
</evidence>
<gene>
    <name evidence="9" type="ORF">HPB48_013170</name>
</gene>
<dbReference type="Gene3D" id="1.10.287.70">
    <property type="match status" value="1"/>
</dbReference>
<dbReference type="AlphaFoldDB" id="A0A9J6G836"/>
<evidence type="ECO:0008006" key="11">
    <source>
        <dbReference type="Google" id="ProtNLM"/>
    </source>
</evidence>
<protein>
    <recommendedName>
        <fullName evidence="11">Ionotropic glutamate receptor C-terminal domain-containing protein</fullName>
    </recommendedName>
</protein>
<dbReference type="VEuPathDB" id="VectorBase:HLOH_052610"/>
<keyword evidence="6" id="KW-0675">Receptor</keyword>
<evidence type="ECO:0000256" key="8">
    <source>
        <dbReference type="SAM" id="Phobius"/>
    </source>
</evidence>
<dbReference type="Proteomes" id="UP000821853">
    <property type="component" value="Chromosome 3"/>
</dbReference>
<keyword evidence="10" id="KW-1185">Reference proteome</keyword>
<comment type="subcellular location">
    <subcellularLocation>
        <location evidence="1">Cell membrane</location>
        <topology evidence="1">Multi-pass membrane protein</topology>
    </subcellularLocation>
</comment>
<evidence type="ECO:0000256" key="1">
    <source>
        <dbReference type="ARBA" id="ARBA00004651"/>
    </source>
</evidence>
<dbReference type="PANTHER" id="PTHR42643">
    <property type="entry name" value="IONOTROPIC RECEPTOR 20A-RELATED"/>
    <property type="match status" value="1"/>
</dbReference>
<keyword evidence="2" id="KW-1003">Cell membrane</keyword>
<dbReference type="EMBL" id="JABSTR010000005">
    <property type="protein sequence ID" value="KAH9371071.1"/>
    <property type="molecule type" value="Genomic_DNA"/>
</dbReference>
<evidence type="ECO:0000256" key="7">
    <source>
        <dbReference type="ARBA" id="ARBA00023180"/>
    </source>
</evidence>
<evidence type="ECO:0000313" key="9">
    <source>
        <dbReference type="EMBL" id="KAH9371071.1"/>
    </source>
</evidence>
<accession>A0A9J6G836</accession>
<feature type="transmembrane region" description="Helical" evidence="8">
    <location>
        <begin position="323"/>
        <end position="343"/>
    </location>
</feature>
<sequence>MEHVSEAFLMTSESVVAYNPIAELRNAVRVPMVMVPLYYDSFAYSVFARRRHPLSKEVVILLPFTLQVWASLLSLMTICVITLELLSRTSLYREGRENFSRGTVVLPFAALLLQQSCSLSVTIRDRTPTQILLGVWALLAVVVGTAFRGSLTSLLRQVPLEGSPLEFANELDIFRQGYTFCRLTYQGDEIQLDFVKLTPVKRMERFCLTRNKEVKYLMGTKGVYLLHEPSVKDDELYTRQLYENDYVPLPKRMSSYLGGPSVRANSRYRGAVKDTIIQAFECGLFQREISLDDYGKNYKAAQVVRYKTEIVIYLTVSDLKGGLSFVAFGLVLATLCLLLELVVSGLKSILSRRAAAEVRRSGQIFFIRTGRNHRV</sequence>
<organism evidence="9 10">
    <name type="scientific">Haemaphysalis longicornis</name>
    <name type="common">Bush tick</name>
    <dbReference type="NCBI Taxonomy" id="44386"/>
    <lineage>
        <taxon>Eukaryota</taxon>
        <taxon>Metazoa</taxon>
        <taxon>Ecdysozoa</taxon>
        <taxon>Arthropoda</taxon>
        <taxon>Chelicerata</taxon>
        <taxon>Arachnida</taxon>
        <taxon>Acari</taxon>
        <taxon>Parasitiformes</taxon>
        <taxon>Ixodida</taxon>
        <taxon>Ixodoidea</taxon>
        <taxon>Ixodidae</taxon>
        <taxon>Haemaphysalinae</taxon>
        <taxon>Haemaphysalis</taxon>
    </lineage>
</organism>
<dbReference type="OMA" id="YREGREN"/>
<dbReference type="GO" id="GO:0005886">
    <property type="term" value="C:plasma membrane"/>
    <property type="evidence" value="ECO:0007669"/>
    <property type="project" value="UniProtKB-SubCell"/>
</dbReference>
<evidence type="ECO:0000256" key="4">
    <source>
        <dbReference type="ARBA" id="ARBA00022989"/>
    </source>
</evidence>
<evidence type="ECO:0000256" key="2">
    <source>
        <dbReference type="ARBA" id="ARBA00022475"/>
    </source>
</evidence>
<feature type="transmembrane region" description="Helical" evidence="8">
    <location>
        <begin position="58"/>
        <end position="83"/>
    </location>
</feature>
<keyword evidence="4 8" id="KW-1133">Transmembrane helix</keyword>
<evidence type="ECO:0000256" key="3">
    <source>
        <dbReference type="ARBA" id="ARBA00022692"/>
    </source>
</evidence>
<dbReference type="InterPro" id="IPR052192">
    <property type="entry name" value="Insect_Ionotropic_Sensory_Rcpt"/>
</dbReference>
<evidence type="ECO:0000256" key="6">
    <source>
        <dbReference type="ARBA" id="ARBA00023170"/>
    </source>
</evidence>
<keyword evidence="5 8" id="KW-0472">Membrane</keyword>
<keyword evidence="7" id="KW-0325">Glycoprotein</keyword>